<proteinExistence type="predicted"/>
<dbReference type="KEGG" id="gfl:GRFL_3056"/>
<evidence type="ECO:0000313" key="1">
    <source>
        <dbReference type="EMBL" id="APU69780.1"/>
    </source>
</evidence>
<dbReference type="AlphaFoldDB" id="A0A1L7I867"/>
<evidence type="ECO:0000313" key="2">
    <source>
        <dbReference type="Proteomes" id="UP000186230"/>
    </source>
</evidence>
<protein>
    <submittedName>
        <fullName evidence="1">Uncharacterized protein</fullName>
    </submittedName>
</protein>
<organism evidence="1 2">
    <name type="scientific">Christiangramia flava JLT2011</name>
    <dbReference type="NCBI Taxonomy" id="1229726"/>
    <lineage>
        <taxon>Bacteria</taxon>
        <taxon>Pseudomonadati</taxon>
        <taxon>Bacteroidota</taxon>
        <taxon>Flavobacteriia</taxon>
        <taxon>Flavobacteriales</taxon>
        <taxon>Flavobacteriaceae</taxon>
        <taxon>Christiangramia</taxon>
    </lineage>
</organism>
<dbReference type="Proteomes" id="UP000186230">
    <property type="component" value="Chromosome"/>
</dbReference>
<accession>A0A1L7I867</accession>
<gene>
    <name evidence="1" type="ORF">GRFL_3056</name>
</gene>
<reference evidence="1 2" key="1">
    <citation type="submission" date="2016-07" db="EMBL/GenBank/DDBJ databases">
        <title>Multi-omics approach to identify versatile polysaccharide utilization systems of a marine flavobacterium Gramella flava.</title>
        <authorList>
            <person name="Tang K."/>
        </authorList>
    </citation>
    <scope>NUCLEOTIDE SEQUENCE [LARGE SCALE GENOMIC DNA]</scope>
    <source>
        <strain evidence="1 2">JLT2011</strain>
    </source>
</reference>
<dbReference type="EMBL" id="CP016359">
    <property type="protein sequence ID" value="APU69780.1"/>
    <property type="molecule type" value="Genomic_DNA"/>
</dbReference>
<name>A0A1L7I867_9FLAO</name>
<sequence>MIIISIPRKNYSEANKTKIKRADGSKSFFANATEHIQNKYDPRVIQLLKRYNI</sequence>
<keyword evidence="2" id="KW-1185">Reference proteome</keyword>